<gene>
    <name evidence="1" type="ORF">FHS19_003320</name>
</gene>
<dbReference type="Proteomes" id="UP000517523">
    <property type="component" value="Unassembled WGS sequence"/>
</dbReference>
<sequence length="36" mass="4139">MGQWFGWRSAGASRSSRLGTMLRRGIHDVYVYHPDS</sequence>
<name>A0A839TPC3_9BACL</name>
<comment type="caution">
    <text evidence="1">The sequence shown here is derived from an EMBL/GenBank/DDBJ whole genome shotgun (WGS) entry which is preliminary data.</text>
</comment>
<evidence type="ECO:0000313" key="1">
    <source>
        <dbReference type="EMBL" id="MBB3128666.1"/>
    </source>
</evidence>
<dbReference type="AlphaFoldDB" id="A0A839TPC3"/>
<dbReference type="EMBL" id="JACHXJ010000002">
    <property type="protein sequence ID" value="MBB3128666.1"/>
    <property type="molecule type" value="Genomic_DNA"/>
</dbReference>
<organism evidence="1 2">
    <name type="scientific">Paenibacillus rhizosphaerae</name>
    <dbReference type="NCBI Taxonomy" id="297318"/>
    <lineage>
        <taxon>Bacteria</taxon>
        <taxon>Bacillati</taxon>
        <taxon>Bacillota</taxon>
        <taxon>Bacilli</taxon>
        <taxon>Bacillales</taxon>
        <taxon>Paenibacillaceae</taxon>
        <taxon>Paenibacillus</taxon>
    </lineage>
</organism>
<reference evidence="1 2" key="1">
    <citation type="submission" date="2020-08" db="EMBL/GenBank/DDBJ databases">
        <title>Genomic Encyclopedia of Type Strains, Phase III (KMG-III): the genomes of soil and plant-associated and newly described type strains.</title>
        <authorList>
            <person name="Whitman W."/>
        </authorList>
    </citation>
    <scope>NUCLEOTIDE SEQUENCE [LARGE SCALE GENOMIC DNA]</scope>
    <source>
        <strain evidence="1 2">CECT 5831</strain>
    </source>
</reference>
<evidence type="ECO:0000313" key="2">
    <source>
        <dbReference type="Proteomes" id="UP000517523"/>
    </source>
</evidence>
<proteinExistence type="predicted"/>
<accession>A0A839TPC3</accession>
<protein>
    <submittedName>
        <fullName evidence="1">Uncharacterized protein</fullName>
    </submittedName>
</protein>